<keyword evidence="3" id="KW-1003">Cell membrane</keyword>
<dbReference type="AlphaFoldDB" id="A0A1E3S986"/>
<evidence type="ECO:0000256" key="8">
    <source>
        <dbReference type="SAM" id="Phobius"/>
    </source>
</evidence>
<evidence type="ECO:0000256" key="7">
    <source>
        <dbReference type="SAM" id="Coils"/>
    </source>
</evidence>
<comment type="subcellular location">
    <subcellularLocation>
        <location evidence="1">Cell membrane</location>
        <topology evidence="1">Multi-pass membrane protein</topology>
    </subcellularLocation>
</comment>
<protein>
    <submittedName>
        <fullName evidence="10">MMPL family RND transporter</fullName>
    </submittedName>
</protein>
<feature type="transmembrane region" description="Helical" evidence="8">
    <location>
        <begin position="871"/>
        <end position="890"/>
    </location>
</feature>
<comment type="similarity">
    <text evidence="2">Belongs to the resistance-nodulation-cell division (RND) (TC 2.A.6) family. MmpL subfamily.</text>
</comment>
<feature type="transmembrane region" description="Helical" evidence="8">
    <location>
        <begin position="334"/>
        <end position="362"/>
    </location>
</feature>
<feature type="transmembrane region" description="Helical" evidence="8">
    <location>
        <begin position="896"/>
        <end position="919"/>
    </location>
</feature>
<evidence type="ECO:0000259" key="9">
    <source>
        <dbReference type="Pfam" id="PF03176"/>
    </source>
</evidence>
<evidence type="ECO:0000313" key="10">
    <source>
        <dbReference type="EMBL" id="ORB06600.1"/>
    </source>
</evidence>
<dbReference type="Gene3D" id="1.20.1640.10">
    <property type="entry name" value="Multidrug efflux transporter AcrB transmembrane domain"/>
    <property type="match status" value="2"/>
</dbReference>
<evidence type="ECO:0000256" key="3">
    <source>
        <dbReference type="ARBA" id="ARBA00022475"/>
    </source>
</evidence>
<dbReference type="PANTHER" id="PTHR33406">
    <property type="entry name" value="MEMBRANE PROTEIN MJ1562-RELATED"/>
    <property type="match status" value="1"/>
</dbReference>
<name>A0A1E3S986_MYCIE</name>
<feature type="transmembrane region" description="Helical" evidence="8">
    <location>
        <begin position="25"/>
        <end position="45"/>
    </location>
</feature>
<keyword evidence="5 8" id="KW-1133">Transmembrane helix</keyword>
<evidence type="ECO:0000256" key="6">
    <source>
        <dbReference type="ARBA" id="ARBA00023136"/>
    </source>
</evidence>
<dbReference type="GO" id="GO:0005886">
    <property type="term" value="C:plasma membrane"/>
    <property type="evidence" value="ECO:0007669"/>
    <property type="project" value="UniProtKB-SubCell"/>
</dbReference>
<dbReference type="STRING" id="28445.BHQ20_20825"/>
<dbReference type="InterPro" id="IPR004707">
    <property type="entry name" value="MmpL_fam"/>
</dbReference>
<accession>A0A1E3S986</accession>
<dbReference type="EMBL" id="MVHT01000023">
    <property type="protein sequence ID" value="ORB06600.1"/>
    <property type="molecule type" value="Genomic_DNA"/>
</dbReference>
<feature type="transmembrane region" description="Helical" evidence="8">
    <location>
        <begin position="197"/>
        <end position="218"/>
    </location>
</feature>
<keyword evidence="4 8" id="KW-0812">Transmembrane</keyword>
<feature type="transmembrane region" description="Helical" evidence="8">
    <location>
        <begin position="383"/>
        <end position="405"/>
    </location>
</feature>
<dbReference type="NCBIfam" id="TIGR00833">
    <property type="entry name" value="actII"/>
    <property type="match status" value="1"/>
</dbReference>
<feature type="domain" description="Membrane transport protein MMPL" evidence="9">
    <location>
        <begin position="607"/>
        <end position="936"/>
    </location>
</feature>
<organism evidence="10 11">
    <name type="scientific">Mycobacterium intermedium</name>
    <dbReference type="NCBI Taxonomy" id="28445"/>
    <lineage>
        <taxon>Bacteria</taxon>
        <taxon>Bacillati</taxon>
        <taxon>Actinomycetota</taxon>
        <taxon>Actinomycetes</taxon>
        <taxon>Mycobacteriales</taxon>
        <taxon>Mycobacteriaceae</taxon>
        <taxon>Mycobacterium</taxon>
        <taxon>Mycobacterium simiae complex</taxon>
    </lineage>
</organism>
<dbReference type="InterPro" id="IPR050545">
    <property type="entry name" value="Mycobact_MmpL"/>
</dbReference>
<feature type="transmembrane region" description="Helical" evidence="8">
    <location>
        <begin position="829"/>
        <end position="850"/>
    </location>
</feature>
<evidence type="ECO:0000256" key="5">
    <source>
        <dbReference type="ARBA" id="ARBA00022989"/>
    </source>
</evidence>
<evidence type="ECO:0000256" key="1">
    <source>
        <dbReference type="ARBA" id="ARBA00004651"/>
    </source>
</evidence>
<gene>
    <name evidence="10" type="ORF">BST27_10905</name>
</gene>
<keyword evidence="6 8" id="KW-0472">Membrane</keyword>
<dbReference type="PANTHER" id="PTHR33406:SF6">
    <property type="entry name" value="MEMBRANE PROTEIN YDGH-RELATED"/>
    <property type="match status" value="1"/>
</dbReference>
<feature type="transmembrane region" description="Helical" evidence="8">
    <location>
        <begin position="298"/>
        <end position="322"/>
    </location>
</feature>
<feature type="transmembrane region" description="Helical" evidence="8">
    <location>
        <begin position="257"/>
        <end position="277"/>
    </location>
</feature>
<reference evidence="10 11" key="1">
    <citation type="submission" date="2017-02" db="EMBL/GenBank/DDBJ databases">
        <title>The new phylogeny of genus Mycobacterium.</title>
        <authorList>
            <person name="Tortoli E."/>
            <person name="Trovato A."/>
            <person name="Cirillo D.M."/>
        </authorList>
    </citation>
    <scope>NUCLEOTIDE SEQUENCE [LARGE SCALE GENOMIC DNA]</scope>
    <source>
        <strain evidence="10 11">DSM 44049</strain>
    </source>
</reference>
<dbReference type="Pfam" id="PF03176">
    <property type="entry name" value="MMPL"/>
    <property type="match status" value="2"/>
</dbReference>
<dbReference type="SUPFAM" id="SSF82866">
    <property type="entry name" value="Multidrug efflux transporter AcrB transmembrane domain"/>
    <property type="match status" value="2"/>
</dbReference>
<evidence type="ECO:0000313" key="11">
    <source>
        <dbReference type="Proteomes" id="UP000192739"/>
    </source>
</evidence>
<dbReference type="InterPro" id="IPR004869">
    <property type="entry name" value="MMPL_dom"/>
</dbReference>
<comment type="caution">
    <text evidence="10">The sequence shown here is derived from an EMBL/GenBank/DDBJ whole genome shotgun (WGS) entry which is preliminary data.</text>
</comment>
<feature type="transmembrane region" description="Helical" evidence="8">
    <location>
        <begin position="795"/>
        <end position="817"/>
    </location>
</feature>
<evidence type="ECO:0000256" key="2">
    <source>
        <dbReference type="ARBA" id="ARBA00010157"/>
    </source>
</evidence>
<feature type="coiled-coil region" evidence="7">
    <location>
        <begin position="506"/>
        <end position="533"/>
    </location>
</feature>
<keyword evidence="7" id="KW-0175">Coiled coil</keyword>
<sequence>MTPAPPTTTATEHQRQPFIARTLRLYAVPIIMFWVLLTVALNVAAPSLEVVSQQRSAPIAPDDAPSMQAMARLGRDFKEFDSNSTVVIIVEGQQPLGADARAYYDTIIRELRQDPQHIQHIQDFWSDRITAAGVQSADRKAAYVMLNVAGNLGETLANESVEAVRDLVQRTPAPDGVKAYVTGPAALTDDIQIVGNASLVTMTMYSIAAIAIMLFVFYRSVVTTAIQLFMTGIALGSARGVVAVLGHHNVFGLTTSAANILTMLAIAAGTDYGIFFVGRYQEARTAGEDPMTAIDKTFRGVAPVVLGSGLTIAGATLCLSFARLPWFHTMVAPVAIGMVVVIGVGLTLVPATLAFASRFGLLESKRTTDGRLYRKVGTAVVRWPLPILAVSAAIVLIGMIALPGYRPGYNDRHYLPDHAPVSVGYAAADRHFSPARMDPDFLLIEADHDMRNPADMLVLDKVARKLLEIPGIAMVQDITRPLGMPIQHSSIPFQISMQSQVSKQNLEFLKDRLADIRRLADELAKTIDAMEEMYSLQAQFVAAIDDMNQDTHDLTDVITRVRDRFADFDDSWRPLRSAFYWEKHCYHIPICWSFRSLFDALDGIDQLDEELSRLTSNFDRVGVLQHQVLSVLPPQIESLKATRAITLTFHSTLETLIGQQEALTDNAIVLGQSFDTSRNSDLFYLPPEAFDNPDFQAGLRTFVSGDGKSARFLITHEGDPASPEGISRVDVERTAARQALKQSSLSDAKVYLGGTAATFKDMHDGEKCDLTIAVLSSLTLIFTIMLLLTRSLVAAMVIVGTAASSIAAAFGLSVLIWQNILGANIHWALPALSVIILLAVGSDYNLLLVLRLREEIHAGLKTGIIRSMARTGEVVTAAGLAFAATMAAMLSSELLLIGQFGLIVSVGLLLDTIIVRLLLMPAIATLLGRWFWWPQVVHPRGADNAGRTV</sequence>
<feature type="transmembrane region" description="Helical" evidence="8">
    <location>
        <begin position="770"/>
        <end position="788"/>
    </location>
</feature>
<keyword evidence="11" id="KW-1185">Reference proteome</keyword>
<dbReference type="Proteomes" id="UP000192739">
    <property type="component" value="Unassembled WGS sequence"/>
</dbReference>
<evidence type="ECO:0000256" key="4">
    <source>
        <dbReference type="ARBA" id="ARBA00022692"/>
    </source>
</evidence>
<feature type="domain" description="Membrane transport protein MMPL" evidence="9">
    <location>
        <begin position="59"/>
        <end position="387"/>
    </location>
</feature>
<proteinExistence type="inferred from homology"/>
<feature type="transmembrane region" description="Helical" evidence="8">
    <location>
        <begin position="225"/>
        <end position="245"/>
    </location>
</feature>